<feature type="transmembrane region" description="Helical" evidence="1">
    <location>
        <begin position="293"/>
        <end position="314"/>
    </location>
</feature>
<protein>
    <submittedName>
        <fullName evidence="3">Glycosyltransferase family 2 protein</fullName>
    </submittedName>
</protein>
<dbReference type="GeneID" id="76198605"/>
<dbReference type="RefSeq" id="WP_248904829.1">
    <property type="nucleotide sequence ID" value="NZ_CP109979.1"/>
</dbReference>
<dbReference type="PANTHER" id="PTHR48090:SF7">
    <property type="entry name" value="RFBJ PROTEIN"/>
    <property type="match status" value="1"/>
</dbReference>
<keyword evidence="1" id="KW-0472">Membrane</keyword>
<dbReference type="InterPro" id="IPR050256">
    <property type="entry name" value="Glycosyltransferase_2"/>
</dbReference>
<dbReference type="Pfam" id="PF00535">
    <property type="entry name" value="Glycos_transf_2"/>
    <property type="match status" value="1"/>
</dbReference>
<dbReference type="PANTHER" id="PTHR48090">
    <property type="entry name" value="UNDECAPRENYL-PHOSPHATE 4-DEOXY-4-FORMAMIDO-L-ARABINOSE TRANSFERASE-RELATED"/>
    <property type="match status" value="1"/>
</dbReference>
<proteinExistence type="predicted"/>
<reference evidence="3 4" key="1">
    <citation type="journal article" date="2019" name="Int. J. Syst. Evol. Microbiol.">
        <title>The Global Catalogue of Microorganisms (GCM) 10K type strain sequencing project: providing services to taxonomists for standard genome sequencing and annotation.</title>
        <authorList>
            <consortium name="The Broad Institute Genomics Platform"/>
            <consortium name="The Broad Institute Genome Sequencing Center for Infectious Disease"/>
            <person name="Wu L."/>
            <person name="Ma J."/>
        </authorList>
    </citation>
    <scope>NUCLEOTIDE SEQUENCE [LARGE SCALE GENOMIC DNA]</scope>
    <source>
        <strain evidence="3 4">RDMS1</strain>
    </source>
</reference>
<evidence type="ECO:0000256" key="1">
    <source>
        <dbReference type="SAM" id="Phobius"/>
    </source>
</evidence>
<dbReference type="Gene3D" id="3.90.550.10">
    <property type="entry name" value="Spore Coat Polysaccharide Biosynthesis Protein SpsA, Chain A"/>
    <property type="match status" value="1"/>
</dbReference>
<accession>A0ABD5YI70</accession>
<dbReference type="InterPro" id="IPR029044">
    <property type="entry name" value="Nucleotide-diphossugar_trans"/>
</dbReference>
<dbReference type="InterPro" id="IPR001173">
    <property type="entry name" value="Glyco_trans_2-like"/>
</dbReference>
<evidence type="ECO:0000313" key="4">
    <source>
        <dbReference type="Proteomes" id="UP001596417"/>
    </source>
</evidence>
<feature type="domain" description="Glycosyltransferase 2-like" evidence="2">
    <location>
        <begin position="9"/>
        <end position="191"/>
    </location>
</feature>
<dbReference type="SUPFAM" id="SSF53448">
    <property type="entry name" value="Nucleotide-diphospho-sugar transferases"/>
    <property type="match status" value="1"/>
</dbReference>
<gene>
    <name evidence="3" type="ORF">ACFQL7_03740</name>
</gene>
<dbReference type="Proteomes" id="UP001596417">
    <property type="component" value="Unassembled WGS sequence"/>
</dbReference>
<keyword evidence="1" id="KW-1133">Transmembrane helix</keyword>
<feature type="transmembrane region" description="Helical" evidence="1">
    <location>
        <begin position="267"/>
        <end position="284"/>
    </location>
</feature>
<dbReference type="EMBL" id="JBHTAX010000001">
    <property type="protein sequence ID" value="MFC7189048.1"/>
    <property type="molecule type" value="Genomic_DNA"/>
</dbReference>
<evidence type="ECO:0000259" key="2">
    <source>
        <dbReference type="Pfam" id="PF00535"/>
    </source>
</evidence>
<comment type="caution">
    <text evidence="3">The sequence shown here is derived from an EMBL/GenBank/DDBJ whole genome shotgun (WGS) entry which is preliminary data.</text>
</comment>
<dbReference type="CDD" id="cd04179">
    <property type="entry name" value="DPM_DPG-synthase_like"/>
    <property type="match status" value="1"/>
</dbReference>
<sequence length="330" mass="36334">MYRNHTIGVVVTAYNEEGLVGDVISRMPRFVDRVYAVDDCSTDGTWDEITQHAATPVNETVTSPVPDGGRNAEQMVVPIRHETNQGVGGAIKSGFEHALEDRVDIVAVMDGDGQMDPAHLHRLLDPIIDGKATYAKGNRLSRMSHFRGMSPLRVIGNLILTALTRIASGYWRMSDPQNGYNAISRSALERLSISDLYSGYGFRNDILVHLNVQQAIIADVAMPAIYGEEESGIRYSNFVPRMSGLLLRRFLWRLHQRYMSKHGSFESGLSAAVISVLAGVILLTRTLSRKRSLFSRISTVGMVFGGLLMALAMAESRHANDATVVVGEDE</sequence>
<evidence type="ECO:0000313" key="3">
    <source>
        <dbReference type="EMBL" id="MFC7189048.1"/>
    </source>
</evidence>
<keyword evidence="4" id="KW-1185">Reference proteome</keyword>
<organism evidence="3 4">
    <name type="scientific">Halocatena marina</name>
    <dbReference type="NCBI Taxonomy" id="2934937"/>
    <lineage>
        <taxon>Archaea</taxon>
        <taxon>Methanobacteriati</taxon>
        <taxon>Methanobacteriota</taxon>
        <taxon>Stenosarchaea group</taxon>
        <taxon>Halobacteria</taxon>
        <taxon>Halobacteriales</taxon>
        <taxon>Natronomonadaceae</taxon>
        <taxon>Halocatena</taxon>
    </lineage>
</organism>
<dbReference type="AlphaFoldDB" id="A0ABD5YI70"/>
<keyword evidence="1" id="KW-0812">Transmembrane</keyword>
<name>A0ABD5YI70_9EURY</name>